<dbReference type="OrthoDB" id="1955077at2"/>
<sequence>MLTLKIFKDGVKRLELEFKEKGFTMNKEKAAQWYEYMKDMSDDEFTKRIDWVLKNISYSPSMADIFKADLSSNNTWKDFDFSFLEGGDE</sequence>
<dbReference type="RefSeq" id="WP_103896553.1">
    <property type="nucleotide sequence ID" value="NZ_FNUK01000025.1"/>
</dbReference>
<dbReference type="AlphaFoldDB" id="A0A1H5X275"/>
<protein>
    <submittedName>
        <fullName evidence="1">Uncharacterized protein</fullName>
    </submittedName>
</protein>
<evidence type="ECO:0000313" key="2">
    <source>
        <dbReference type="Proteomes" id="UP000242850"/>
    </source>
</evidence>
<dbReference type="Proteomes" id="UP000242850">
    <property type="component" value="Unassembled WGS sequence"/>
</dbReference>
<name>A0A1H5X275_9CLOT</name>
<evidence type="ECO:0000313" key="1">
    <source>
        <dbReference type="EMBL" id="SEG05643.1"/>
    </source>
</evidence>
<proteinExistence type="predicted"/>
<organism evidence="1 2">
    <name type="scientific">Caloramator fervidus</name>
    <dbReference type="NCBI Taxonomy" id="29344"/>
    <lineage>
        <taxon>Bacteria</taxon>
        <taxon>Bacillati</taxon>
        <taxon>Bacillota</taxon>
        <taxon>Clostridia</taxon>
        <taxon>Eubacteriales</taxon>
        <taxon>Clostridiaceae</taxon>
        <taxon>Caloramator</taxon>
    </lineage>
</organism>
<gene>
    <name evidence="1" type="ORF">SAMN05660865_01634</name>
</gene>
<dbReference type="EMBL" id="FNUK01000025">
    <property type="protein sequence ID" value="SEG05643.1"/>
    <property type="molecule type" value="Genomic_DNA"/>
</dbReference>
<accession>A0A1H5X275</accession>
<keyword evidence="2" id="KW-1185">Reference proteome</keyword>
<reference evidence="2" key="1">
    <citation type="submission" date="2016-10" db="EMBL/GenBank/DDBJ databases">
        <authorList>
            <person name="Varghese N."/>
            <person name="Submissions S."/>
        </authorList>
    </citation>
    <scope>NUCLEOTIDE SEQUENCE [LARGE SCALE GENOMIC DNA]</scope>
    <source>
        <strain evidence="2">DSM 5463</strain>
    </source>
</reference>